<dbReference type="PROSITE" id="PS51194">
    <property type="entry name" value="HELICASE_CTER"/>
    <property type="match status" value="1"/>
</dbReference>
<feature type="domain" description="Helicase C-terminal" evidence="9">
    <location>
        <begin position="232"/>
        <end position="379"/>
    </location>
</feature>
<dbReference type="InterPro" id="IPR014014">
    <property type="entry name" value="RNA_helicase_DEAD_Q_motif"/>
</dbReference>
<dbReference type="PANTHER" id="PTHR47959">
    <property type="entry name" value="ATP-DEPENDENT RNA HELICASE RHLE-RELATED"/>
    <property type="match status" value="1"/>
</dbReference>
<dbReference type="PANTHER" id="PTHR47959:SF1">
    <property type="entry name" value="ATP-DEPENDENT RNA HELICASE DBPA"/>
    <property type="match status" value="1"/>
</dbReference>
<reference evidence="11 12" key="1">
    <citation type="submission" date="2018-03" db="EMBL/GenBank/DDBJ databases">
        <title>Genomic Encyclopedia of Archaeal and Bacterial Type Strains, Phase II (KMG-II): from individual species to whole genera.</title>
        <authorList>
            <person name="Goeker M."/>
        </authorList>
    </citation>
    <scope>NUCLEOTIDE SEQUENCE [LARGE SCALE GENOMIC DNA]</scope>
    <source>
        <strain evidence="11 12">DSM 28229</strain>
    </source>
</reference>
<evidence type="ECO:0000259" key="10">
    <source>
        <dbReference type="PROSITE" id="PS51195"/>
    </source>
</evidence>
<dbReference type="Pfam" id="PF00270">
    <property type="entry name" value="DEAD"/>
    <property type="match status" value="1"/>
</dbReference>
<keyword evidence="12" id="KW-1185">Reference proteome</keyword>
<feature type="region of interest" description="Disordered" evidence="7">
    <location>
        <begin position="386"/>
        <end position="457"/>
    </location>
</feature>
<dbReference type="SMART" id="SM00490">
    <property type="entry name" value="HELICc"/>
    <property type="match status" value="1"/>
</dbReference>
<evidence type="ECO:0000256" key="5">
    <source>
        <dbReference type="ARBA" id="ARBA00038437"/>
    </source>
</evidence>
<feature type="compositionally biased region" description="Basic residues" evidence="7">
    <location>
        <begin position="447"/>
        <end position="457"/>
    </location>
</feature>
<dbReference type="InterPro" id="IPR044742">
    <property type="entry name" value="DEAD/DEAH_RhlB"/>
</dbReference>
<dbReference type="InterPro" id="IPR011545">
    <property type="entry name" value="DEAD/DEAH_box_helicase_dom"/>
</dbReference>
<keyword evidence="4" id="KW-0067">ATP-binding</keyword>
<protein>
    <submittedName>
        <fullName evidence="11">ATP-dependent RNA helicase RhlE</fullName>
    </submittedName>
</protein>
<dbReference type="RefSeq" id="WP_109617529.1">
    <property type="nucleotide sequence ID" value="NZ_QGDO01000002.1"/>
</dbReference>
<evidence type="ECO:0000313" key="11">
    <source>
        <dbReference type="EMBL" id="PWJ43190.1"/>
    </source>
</evidence>
<evidence type="ECO:0000259" key="8">
    <source>
        <dbReference type="PROSITE" id="PS51192"/>
    </source>
</evidence>
<dbReference type="SUPFAM" id="SSF52540">
    <property type="entry name" value="P-loop containing nucleoside triphosphate hydrolases"/>
    <property type="match status" value="1"/>
</dbReference>
<dbReference type="Gene3D" id="3.40.50.300">
    <property type="entry name" value="P-loop containing nucleotide triphosphate hydrolases"/>
    <property type="match status" value="2"/>
</dbReference>
<dbReference type="PROSITE" id="PS51195">
    <property type="entry name" value="Q_MOTIF"/>
    <property type="match status" value="1"/>
</dbReference>
<keyword evidence="3 11" id="KW-0347">Helicase</keyword>
<evidence type="ECO:0000256" key="1">
    <source>
        <dbReference type="ARBA" id="ARBA00022741"/>
    </source>
</evidence>
<evidence type="ECO:0000313" key="12">
    <source>
        <dbReference type="Proteomes" id="UP000245535"/>
    </source>
</evidence>
<feature type="short sequence motif" description="Q motif" evidence="6">
    <location>
        <begin position="2"/>
        <end position="30"/>
    </location>
</feature>
<dbReference type="SMART" id="SM00487">
    <property type="entry name" value="DEXDc"/>
    <property type="match status" value="1"/>
</dbReference>
<dbReference type="GO" id="GO:0003676">
    <property type="term" value="F:nucleic acid binding"/>
    <property type="evidence" value="ECO:0007669"/>
    <property type="project" value="InterPro"/>
</dbReference>
<dbReference type="AlphaFoldDB" id="A0A315ZDJ8"/>
<dbReference type="InterPro" id="IPR001650">
    <property type="entry name" value="Helicase_C-like"/>
</dbReference>
<evidence type="ECO:0000256" key="7">
    <source>
        <dbReference type="SAM" id="MobiDB-lite"/>
    </source>
</evidence>
<organism evidence="11 12">
    <name type="scientific">Sediminitomix flava</name>
    <dbReference type="NCBI Taxonomy" id="379075"/>
    <lineage>
        <taxon>Bacteria</taxon>
        <taxon>Pseudomonadati</taxon>
        <taxon>Bacteroidota</taxon>
        <taxon>Cytophagia</taxon>
        <taxon>Cytophagales</taxon>
        <taxon>Flammeovirgaceae</taxon>
        <taxon>Sediminitomix</taxon>
    </lineage>
</organism>
<keyword evidence="2" id="KW-0378">Hydrolase</keyword>
<dbReference type="GO" id="GO:0005829">
    <property type="term" value="C:cytosol"/>
    <property type="evidence" value="ECO:0007669"/>
    <property type="project" value="TreeGrafter"/>
</dbReference>
<dbReference type="CDD" id="cd18787">
    <property type="entry name" value="SF2_C_DEAD"/>
    <property type="match status" value="1"/>
</dbReference>
<gene>
    <name evidence="11" type="ORF">BC781_102739</name>
</gene>
<dbReference type="InterPro" id="IPR014001">
    <property type="entry name" value="Helicase_ATP-bd"/>
</dbReference>
<feature type="domain" description="Helicase ATP-binding" evidence="8">
    <location>
        <begin position="33"/>
        <end position="205"/>
    </location>
</feature>
<dbReference type="GO" id="GO:0016787">
    <property type="term" value="F:hydrolase activity"/>
    <property type="evidence" value="ECO:0007669"/>
    <property type="project" value="UniProtKB-KW"/>
</dbReference>
<feature type="compositionally biased region" description="Basic and acidic residues" evidence="7">
    <location>
        <begin position="386"/>
        <end position="446"/>
    </location>
</feature>
<name>A0A315ZDJ8_SEDFL</name>
<comment type="similarity">
    <text evidence="5">Belongs to the DEAD box helicase family.</text>
</comment>
<dbReference type="PROSITE" id="PS51192">
    <property type="entry name" value="HELICASE_ATP_BIND_1"/>
    <property type="match status" value="1"/>
</dbReference>
<dbReference type="Proteomes" id="UP000245535">
    <property type="component" value="Unassembled WGS sequence"/>
</dbReference>
<dbReference type="OrthoDB" id="974172at2"/>
<evidence type="ECO:0000256" key="6">
    <source>
        <dbReference type="PROSITE-ProRule" id="PRU00552"/>
    </source>
</evidence>
<evidence type="ECO:0000256" key="4">
    <source>
        <dbReference type="ARBA" id="ARBA00022840"/>
    </source>
</evidence>
<proteinExistence type="inferred from homology"/>
<dbReference type="Pfam" id="PF00271">
    <property type="entry name" value="Helicase_C"/>
    <property type="match status" value="1"/>
</dbReference>
<dbReference type="InterPro" id="IPR050079">
    <property type="entry name" value="DEAD_box_RNA_helicase"/>
</dbReference>
<dbReference type="EMBL" id="QGDO01000002">
    <property type="protein sequence ID" value="PWJ43190.1"/>
    <property type="molecule type" value="Genomic_DNA"/>
</dbReference>
<feature type="domain" description="DEAD-box RNA helicase Q" evidence="10">
    <location>
        <begin position="2"/>
        <end position="30"/>
    </location>
</feature>
<dbReference type="InterPro" id="IPR027417">
    <property type="entry name" value="P-loop_NTPase"/>
</dbReference>
<dbReference type="CDD" id="cd00268">
    <property type="entry name" value="DEADc"/>
    <property type="match status" value="1"/>
</dbReference>
<sequence>MNTFDDFKIKKQLRYALTDLGLEQPTPIQEASYSTILGGADFVGIAQTGTGKTIAYLLPMLQELKYSDQPNPRVLILAPTRELVIQIVEQIEKLTEYIDVRVVGVYGGSNNMNRQKQAVAEGVDIIVGTPRRLYDLALTNVLRLKSIKKLIIDEADVMLDFGYKTQLRQIFEYLPEKRQNVLFSATMTTYVDSLIDDFLVNPVRKTIAVSGTPVETIQQEVYEVPNFNTKANLLNYLLEDREKHHKVLIFVGSKVIADKLAETLNFLSEISVIHSSKEQNHRIKSIEKFEDGTSRILIATDVIARGIDIENISTVISFDTPFYPENYIHRIGRTGRAQQEGRSILFFNEKERELKDAIEALMNYEIPLQEFPEQVEVSFQLIPEEKEKPKDFDDEPSPHKKIDLEAGAAFHEKKPKNNREKQEKKSYKQKLQERYKKPIKRGDKIQNMKKRKNKKRW</sequence>
<comment type="caution">
    <text evidence="11">The sequence shown here is derived from an EMBL/GenBank/DDBJ whole genome shotgun (WGS) entry which is preliminary data.</text>
</comment>
<evidence type="ECO:0000259" key="9">
    <source>
        <dbReference type="PROSITE" id="PS51194"/>
    </source>
</evidence>
<evidence type="ECO:0000256" key="2">
    <source>
        <dbReference type="ARBA" id="ARBA00022801"/>
    </source>
</evidence>
<accession>A0A315ZDJ8</accession>
<evidence type="ECO:0000256" key="3">
    <source>
        <dbReference type="ARBA" id="ARBA00022806"/>
    </source>
</evidence>
<keyword evidence="1" id="KW-0547">Nucleotide-binding</keyword>
<dbReference type="GO" id="GO:0003724">
    <property type="term" value="F:RNA helicase activity"/>
    <property type="evidence" value="ECO:0007669"/>
    <property type="project" value="InterPro"/>
</dbReference>
<dbReference type="GO" id="GO:0005524">
    <property type="term" value="F:ATP binding"/>
    <property type="evidence" value="ECO:0007669"/>
    <property type="project" value="UniProtKB-KW"/>
</dbReference>